<comment type="caution">
    <text evidence="1">The sequence shown here is derived from an EMBL/GenBank/DDBJ whole genome shotgun (WGS) entry which is preliminary data.</text>
</comment>
<reference evidence="1 2" key="1">
    <citation type="submission" date="2021-06" db="EMBL/GenBank/DDBJ databases">
        <authorList>
            <person name="Palmer J.M."/>
        </authorList>
    </citation>
    <scope>NUCLEOTIDE SEQUENCE [LARGE SCALE GENOMIC DNA]</scope>
    <source>
        <strain evidence="2">if_2019</strain>
        <tissue evidence="1">Muscle</tissue>
    </source>
</reference>
<dbReference type="Proteomes" id="UP001482620">
    <property type="component" value="Unassembled WGS sequence"/>
</dbReference>
<accession>A0ABV0U7K2</accession>
<gene>
    <name evidence="1" type="ORF">ILYODFUR_021447</name>
</gene>
<organism evidence="1 2">
    <name type="scientific">Ilyodon furcidens</name>
    <name type="common">goldbreast splitfin</name>
    <dbReference type="NCBI Taxonomy" id="33524"/>
    <lineage>
        <taxon>Eukaryota</taxon>
        <taxon>Metazoa</taxon>
        <taxon>Chordata</taxon>
        <taxon>Craniata</taxon>
        <taxon>Vertebrata</taxon>
        <taxon>Euteleostomi</taxon>
        <taxon>Actinopterygii</taxon>
        <taxon>Neopterygii</taxon>
        <taxon>Teleostei</taxon>
        <taxon>Neoteleostei</taxon>
        <taxon>Acanthomorphata</taxon>
        <taxon>Ovalentaria</taxon>
        <taxon>Atherinomorphae</taxon>
        <taxon>Cyprinodontiformes</taxon>
        <taxon>Goodeidae</taxon>
        <taxon>Ilyodon</taxon>
    </lineage>
</organism>
<protein>
    <submittedName>
        <fullName evidence="1">Uncharacterized protein</fullName>
    </submittedName>
</protein>
<proteinExistence type="predicted"/>
<evidence type="ECO:0000313" key="2">
    <source>
        <dbReference type="Proteomes" id="UP001482620"/>
    </source>
</evidence>
<keyword evidence="2" id="KW-1185">Reference proteome</keyword>
<dbReference type="EMBL" id="JAHRIQ010060215">
    <property type="protein sequence ID" value="MEQ2241051.1"/>
    <property type="molecule type" value="Genomic_DNA"/>
</dbReference>
<name>A0ABV0U7K2_9TELE</name>
<evidence type="ECO:0000313" key="1">
    <source>
        <dbReference type="EMBL" id="MEQ2241051.1"/>
    </source>
</evidence>
<sequence>MKTRSPVQELQMKPLQLSKVTEIRKFLRGWKLIPVSVHPLTSPTSCGALEKVYWKTPGPVIQKTSLRVFWMTLRQSRRRAERTAF</sequence>